<dbReference type="RefSeq" id="WP_318785482.1">
    <property type="nucleotide sequence ID" value="NZ_JAWDKC010000012.1"/>
</dbReference>
<evidence type="ECO:0000313" key="1">
    <source>
        <dbReference type="EMBL" id="MDV0445061.1"/>
    </source>
</evidence>
<dbReference type="EMBL" id="JAWDKC010000012">
    <property type="protein sequence ID" value="MDV0445061.1"/>
    <property type="molecule type" value="Genomic_DNA"/>
</dbReference>
<gene>
    <name evidence="1" type="ORF">MmiAt1_06160</name>
</gene>
<evidence type="ECO:0000313" key="2">
    <source>
        <dbReference type="Proteomes" id="UP001272052"/>
    </source>
</evidence>
<keyword evidence="2" id="KW-1185">Reference proteome</keyword>
<accession>A0ABU3VNW3</accession>
<protein>
    <submittedName>
        <fullName evidence="1">Uncharacterized protein</fullName>
    </submittedName>
</protein>
<sequence length="187" mass="21899">MNTTEQKLTEMIECQKQLIDIGNYEYYQSAIDVFFYPAERLNIRLQSDLQALRAELLEDSKTNPPFVKVPISKYNERIREVLNYYIEEGKFLGRPYPHIGKKQVKNSAKIIRILRSIENKIAAVILEPETMDETLKCLDKADKLLGENIALSKIIIESISDEMIEINVRLNRDYSRYSYENGKMRKN</sequence>
<reference evidence="1 2" key="1">
    <citation type="submission" date="2023-06" db="EMBL/GenBank/DDBJ databases">
        <title>Genome sequence of Methanimicrococcus sp. At1.</title>
        <authorList>
            <person name="Protasov E."/>
            <person name="Platt K."/>
            <person name="Poehlein A."/>
            <person name="Daniel R."/>
            <person name="Brune A."/>
        </authorList>
    </citation>
    <scope>NUCLEOTIDE SEQUENCE [LARGE SCALE GENOMIC DNA]</scope>
    <source>
        <strain evidence="1 2">At1</strain>
    </source>
</reference>
<proteinExistence type="predicted"/>
<dbReference type="Proteomes" id="UP001272052">
    <property type="component" value="Unassembled WGS sequence"/>
</dbReference>
<name>A0ABU3VNW3_9EURY</name>
<organism evidence="1 2">
    <name type="scientific">Methanimicrococcus hacksteinii</name>
    <dbReference type="NCBI Taxonomy" id="3028293"/>
    <lineage>
        <taxon>Archaea</taxon>
        <taxon>Methanobacteriati</taxon>
        <taxon>Methanobacteriota</taxon>
        <taxon>Stenosarchaea group</taxon>
        <taxon>Methanomicrobia</taxon>
        <taxon>Methanosarcinales</taxon>
        <taxon>Methanosarcinaceae</taxon>
        <taxon>Methanimicrococcus</taxon>
    </lineage>
</organism>
<comment type="caution">
    <text evidence="1">The sequence shown here is derived from an EMBL/GenBank/DDBJ whole genome shotgun (WGS) entry which is preliminary data.</text>
</comment>